<reference evidence="2 3" key="1">
    <citation type="journal article" date="2018" name="BMC Genomics">
        <title>Genomic comparison of Trypanosoma conorhini and Trypanosoma rangeli to Trypanosoma cruzi strains of high and low virulence.</title>
        <authorList>
            <person name="Bradwell K.R."/>
            <person name="Koparde V.N."/>
            <person name="Matveyev A.V."/>
            <person name="Serrano M.G."/>
            <person name="Alves J.M."/>
            <person name="Parikh H."/>
            <person name="Huang B."/>
            <person name="Lee V."/>
            <person name="Espinosa-Alvarez O."/>
            <person name="Ortiz P.A."/>
            <person name="Costa-Martins A.G."/>
            <person name="Teixeira M.M."/>
            <person name="Buck G.A."/>
        </authorList>
    </citation>
    <scope>NUCLEOTIDE SEQUENCE [LARGE SCALE GENOMIC DNA]</scope>
    <source>
        <strain evidence="2 3">AM80</strain>
    </source>
</reference>
<feature type="region of interest" description="Disordered" evidence="1">
    <location>
        <begin position="137"/>
        <end position="188"/>
    </location>
</feature>
<accession>A0A3R7KV02</accession>
<gene>
    <name evidence="2" type="ORF">TraAM80_01636</name>
</gene>
<evidence type="ECO:0000313" key="2">
    <source>
        <dbReference type="EMBL" id="RNF10293.1"/>
    </source>
</evidence>
<proteinExistence type="predicted"/>
<dbReference type="OMA" id="HPHEEEG"/>
<dbReference type="RefSeq" id="XP_029241472.1">
    <property type="nucleotide sequence ID" value="XM_029378670.1"/>
</dbReference>
<evidence type="ECO:0000256" key="1">
    <source>
        <dbReference type="SAM" id="MobiDB-lite"/>
    </source>
</evidence>
<dbReference type="Proteomes" id="UP000283634">
    <property type="component" value="Unassembled WGS sequence"/>
</dbReference>
<dbReference type="EMBL" id="MKGL01000034">
    <property type="protein sequence ID" value="RNF10293.1"/>
    <property type="molecule type" value="Genomic_DNA"/>
</dbReference>
<comment type="caution">
    <text evidence="2">The sequence shown here is derived from an EMBL/GenBank/DDBJ whole genome shotgun (WGS) entry which is preliminary data.</text>
</comment>
<dbReference type="GeneID" id="40325569"/>
<feature type="compositionally biased region" description="Low complexity" evidence="1">
    <location>
        <begin position="164"/>
        <end position="180"/>
    </location>
</feature>
<name>A0A3R7KV02_TRYRA</name>
<feature type="region of interest" description="Disordered" evidence="1">
    <location>
        <begin position="47"/>
        <end position="84"/>
    </location>
</feature>
<sequence>MTEASTTAEMAAGGGVSAASRAGKSGALLLQEDEQFLFDFGGGSATAMTLGRDPTSPASCASSHPHEEEGDGADKPASGDAYLSGRSNVVVEPLSAVEVQRGFHAALRAGSNVFLKLSLDEAVAKFQLGLQRYGEALGRQARQEKQRATATRKRHASCGGSSGNSKDNNTSNAKNTSSSAEGRIRTRQ</sequence>
<protein>
    <submittedName>
        <fullName evidence="2">Uncharacterized protein</fullName>
    </submittedName>
</protein>
<keyword evidence="3" id="KW-1185">Reference proteome</keyword>
<evidence type="ECO:0000313" key="3">
    <source>
        <dbReference type="Proteomes" id="UP000283634"/>
    </source>
</evidence>
<organism evidence="2 3">
    <name type="scientific">Trypanosoma rangeli</name>
    <dbReference type="NCBI Taxonomy" id="5698"/>
    <lineage>
        <taxon>Eukaryota</taxon>
        <taxon>Discoba</taxon>
        <taxon>Euglenozoa</taxon>
        <taxon>Kinetoplastea</taxon>
        <taxon>Metakinetoplastina</taxon>
        <taxon>Trypanosomatida</taxon>
        <taxon>Trypanosomatidae</taxon>
        <taxon>Trypanosoma</taxon>
        <taxon>Herpetosoma</taxon>
    </lineage>
</organism>
<dbReference type="OrthoDB" id="252753at2759"/>
<dbReference type="AlphaFoldDB" id="A0A3R7KV02"/>